<protein>
    <submittedName>
        <fullName evidence="2">Uncharacterized protein</fullName>
    </submittedName>
</protein>
<evidence type="ECO:0000313" key="3">
    <source>
        <dbReference type="Proteomes" id="UP001159363"/>
    </source>
</evidence>
<name>A0ABQ9HM42_9NEOP</name>
<sequence>MRLLQLRPSEFCYLVASFGRSSYNLERWQHPTDRVTSRPARLRDRGFYLSSPPPWAIRNVQRFCTPDKHTPEGTVLPKFCSIKLASGQIVRVRLAAQPDNWLRASPPAADFAPSCRSTHPTMITSARPSTPTTTSLDEQPLPSASLWGLTPLQPVANLPPSGLILHLNPLRLLTGLIEQLVFTLVGRDTLGRIVNVTALRSNTAHTIANAIHVKKEGKEVPYIMFPCFVIYSYPTVLQYQRRSSTIHIPAVQKQTNHSKVKIFLYCSASPFFTPRAGVQLFFETEPASGREATHIQGEARARSQAESQLAIKLRGFQFDLRRLSAELAVRKLVGAGTSNLADTFLLLWCLKSCQSARHWDVRALTVDYLQAPESQLDSQSTKSESLLQPQLASNALSKIFSAADAAAVGDGITECSPEGPSSSRSQKSLGVASDNNSVKLRHELLSEETLIISDTHTHQRLGHKSRQLCCSVRIPARVDNVKETHDRTRYALHVCTIKNTHIADHWLLHVLAETLLPTLRLSSMAGHYSQQLLPIPCDILWQFSHGEQLL</sequence>
<evidence type="ECO:0000313" key="2">
    <source>
        <dbReference type="EMBL" id="KAJ8885423.1"/>
    </source>
</evidence>
<evidence type="ECO:0000256" key="1">
    <source>
        <dbReference type="SAM" id="MobiDB-lite"/>
    </source>
</evidence>
<feature type="region of interest" description="Disordered" evidence="1">
    <location>
        <begin position="411"/>
        <end position="434"/>
    </location>
</feature>
<dbReference type="Proteomes" id="UP001159363">
    <property type="component" value="Chromosome X"/>
</dbReference>
<gene>
    <name evidence="2" type="ORF">PR048_011620</name>
</gene>
<reference evidence="2 3" key="1">
    <citation type="submission" date="2023-02" db="EMBL/GenBank/DDBJ databases">
        <title>LHISI_Scaffold_Assembly.</title>
        <authorList>
            <person name="Stuart O.P."/>
            <person name="Cleave R."/>
            <person name="Magrath M.J.L."/>
            <person name="Mikheyev A.S."/>
        </authorList>
    </citation>
    <scope>NUCLEOTIDE SEQUENCE [LARGE SCALE GENOMIC DNA]</scope>
    <source>
        <strain evidence="2">Daus_M_001</strain>
        <tissue evidence="2">Leg muscle</tissue>
    </source>
</reference>
<accession>A0ABQ9HM42</accession>
<dbReference type="EMBL" id="JARBHB010000004">
    <property type="protein sequence ID" value="KAJ8885423.1"/>
    <property type="molecule type" value="Genomic_DNA"/>
</dbReference>
<feature type="compositionally biased region" description="Polar residues" evidence="1">
    <location>
        <begin position="419"/>
        <end position="434"/>
    </location>
</feature>
<organism evidence="2 3">
    <name type="scientific">Dryococelus australis</name>
    <dbReference type="NCBI Taxonomy" id="614101"/>
    <lineage>
        <taxon>Eukaryota</taxon>
        <taxon>Metazoa</taxon>
        <taxon>Ecdysozoa</taxon>
        <taxon>Arthropoda</taxon>
        <taxon>Hexapoda</taxon>
        <taxon>Insecta</taxon>
        <taxon>Pterygota</taxon>
        <taxon>Neoptera</taxon>
        <taxon>Polyneoptera</taxon>
        <taxon>Phasmatodea</taxon>
        <taxon>Verophasmatodea</taxon>
        <taxon>Anareolatae</taxon>
        <taxon>Phasmatidae</taxon>
        <taxon>Eurycanthinae</taxon>
        <taxon>Dryococelus</taxon>
    </lineage>
</organism>
<comment type="caution">
    <text evidence="2">The sequence shown here is derived from an EMBL/GenBank/DDBJ whole genome shotgun (WGS) entry which is preliminary data.</text>
</comment>
<proteinExistence type="predicted"/>
<keyword evidence="3" id="KW-1185">Reference proteome</keyword>